<evidence type="ECO:0000313" key="2">
    <source>
        <dbReference type="Proteomes" id="UP000829196"/>
    </source>
</evidence>
<name>A0A8T3B059_DENNO</name>
<dbReference type="AlphaFoldDB" id="A0A8T3B059"/>
<proteinExistence type="predicted"/>
<reference evidence="1" key="1">
    <citation type="journal article" date="2022" name="Front. Genet.">
        <title>Chromosome-Scale Assembly of the Dendrobium nobile Genome Provides Insights Into the Molecular Mechanism of the Biosynthesis of the Medicinal Active Ingredient of Dendrobium.</title>
        <authorList>
            <person name="Xu Q."/>
            <person name="Niu S.-C."/>
            <person name="Li K.-L."/>
            <person name="Zheng P.-J."/>
            <person name="Zhang X.-J."/>
            <person name="Jia Y."/>
            <person name="Liu Y."/>
            <person name="Niu Y.-X."/>
            <person name="Yu L.-H."/>
            <person name="Chen D.-F."/>
            <person name="Zhang G.-Q."/>
        </authorList>
    </citation>
    <scope>NUCLEOTIDE SEQUENCE</scope>
    <source>
        <tissue evidence="1">Leaf</tissue>
    </source>
</reference>
<evidence type="ECO:0000313" key="1">
    <source>
        <dbReference type="EMBL" id="KAI0499845.1"/>
    </source>
</evidence>
<protein>
    <submittedName>
        <fullName evidence="1">Uncharacterized protein</fullName>
    </submittedName>
</protein>
<keyword evidence="2" id="KW-1185">Reference proteome</keyword>
<organism evidence="1 2">
    <name type="scientific">Dendrobium nobile</name>
    <name type="common">Orchid</name>
    <dbReference type="NCBI Taxonomy" id="94219"/>
    <lineage>
        <taxon>Eukaryota</taxon>
        <taxon>Viridiplantae</taxon>
        <taxon>Streptophyta</taxon>
        <taxon>Embryophyta</taxon>
        <taxon>Tracheophyta</taxon>
        <taxon>Spermatophyta</taxon>
        <taxon>Magnoliopsida</taxon>
        <taxon>Liliopsida</taxon>
        <taxon>Asparagales</taxon>
        <taxon>Orchidaceae</taxon>
        <taxon>Epidendroideae</taxon>
        <taxon>Malaxideae</taxon>
        <taxon>Dendrobiinae</taxon>
        <taxon>Dendrobium</taxon>
    </lineage>
</organism>
<dbReference type="Proteomes" id="UP000829196">
    <property type="component" value="Unassembled WGS sequence"/>
</dbReference>
<gene>
    <name evidence="1" type="ORF">KFK09_018053</name>
</gene>
<comment type="caution">
    <text evidence="1">The sequence shown here is derived from an EMBL/GenBank/DDBJ whole genome shotgun (WGS) entry which is preliminary data.</text>
</comment>
<sequence length="57" mass="6186">MALPQGFKTPIVVGSGVAAAFRHSHEQPSSDTKMVQQQEGEIHTRAELNGTVKLEKL</sequence>
<accession>A0A8T3B059</accession>
<dbReference type="EMBL" id="JAGYWB010000013">
    <property type="protein sequence ID" value="KAI0499845.1"/>
    <property type="molecule type" value="Genomic_DNA"/>
</dbReference>